<dbReference type="GO" id="GO:0000978">
    <property type="term" value="F:RNA polymerase II cis-regulatory region sequence-specific DNA binding"/>
    <property type="evidence" value="ECO:0007669"/>
    <property type="project" value="TreeGrafter"/>
</dbReference>
<feature type="region of interest" description="Disordered" evidence="5">
    <location>
        <begin position="166"/>
        <end position="192"/>
    </location>
</feature>
<dbReference type="EMBL" id="MLAK01000571">
    <property type="protein sequence ID" value="OHT12122.1"/>
    <property type="molecule type" value="Genomic_DNA"/>
</dbReference>
<dbReference type="AlphaFoldDB" id="A0A1J4KLW2"/>
<feature type="compositionally biased region" description="Acidic residues" evidence="5">
    <location>
        <begin position="177"/>
        <end position="188"/>
    </location>
</feature>
<dbReference type="Proteomes" id="UP000179807">
    <property type="component" value="Unassembled WGS sequence"/>
</dbReference>
<evidence type="ECO:0000313" key="9">
    <source>
        <dbReference type="Proteomes" id="UP000179807"/>
    </source>
</evidence>
<dbReference type="RefSeq" id="XP_068365258.1">
    <property type="nucleotide sequence ID" value="XM_068491501.1"/>
</dbReference>
<organism evidence="8 9">
    <name type="scientific">Tritrichomonas foetus</name>
    <dbReference type="NCBI Taxonomy" id="1144522"/>
    <lineage>
        <taxon>Eukaryota</taxon>
        <taxon>Metamonada</taxon>
        <taxon>Parabasalia</taxon>
        <taxon>Tritrichomonadida</taxon>
        <taxon>Tritrichomonadidae</taxon>
        <taxon>Tritrichomonas</taxon>
    </lineage>
</organism>
<dbReference type="InterPro" id="IPR051575">
    <property type="entry name" value="Myb-like_DNA-bd"/>
</dbReference>
<evidence type="ECO:0000256" key="4">
    <source>
        <dbReference type="ARBA" id="ARBA00023242"/>
    </source>
</evidence>
<dbReference type="GeneID" id="94826205"/>
<feature type="domain" description="HTH myb-type" evidence="7">
    <location>
        <begin position="31"/>
        <end position="84"/>
    </location>
</feature>
<evidence type="ECO:0000256" key="5">
    <source>
        <dbReference type="SAM" id="MobiDB-lite"/>
    </source>
</evidence>
<dbReference type="GO" id="GO:0042795">
    <property type="term" value="P:snRNA transcription by RNA polymerase II"/>
    <property type="evidence" value="ECO:0007669"/>
    <property type="project" value="TreeGrafter"/>
</dbReference>
<dbReference type="CDD" id="cd00167">
    <property type="entry name" value="SANT"/>
    <property type="match status" value="2"/>
</dbReference>
<proteinExistence type="predicted"/>
<dbReference type="Gene3D" id="1.10.10.60">
    <property type="entry name" value="Homeodomain-like"/>
    <property type="match status" value="2"/>
</dbReference>
<evidence type="ECO:0000256" key="2">
    <source>
        <dbReference type="ARBA" id="ARBA00023125"/>
    </source>
</evidence>
<keyword evidence="2" id="KW-0238">DNA-binding</keyword>
<dbReference type="InterPro" id="IPR009057">
    <property type="entry name" value="Homeodomain-like_sf"/>
</dbReference>
<evidence type="ECO:0000256" key="3">
    <source>
        <dbReference type="ARBA" id="ARBA00023163"/>
    </source>
</evidence>
<feature type="compositionally biased region" description="Polar residues" evidence="5">
    <location>
        <begin position="166"/>
        <end position="176"/>
    </location>
</feature>
<feature type="domain" description="Myb-like" evidence="6">
    <location>
        <begin position="81"/>
        <end position="131"/>
    </location>
</feature>
<evidence type="ECO:0000259" key="7">
    <source>
        <dbReference type="PROSITE" id="PS51294"/>
    </source>
</evidence>
<dbReference type="Pfam" id="PF13921">
    <property type="entry name" value="Myb_DNA-bind_6"/>
    <property type="match status" value="1"/>
</dbReference>
<evidence type="ECO:0000259" key="6">
    <source>
        <dbReference type="PROSITE" id="PS50090"/>
    </source>
</evidence>
<dbReference type="PANTHER" id="PTHR46621:SF1">
    <property type="entry name" value="SNRNA-ACTIVATING PROTEIN COMPLEX SUBUNIT 4"/>
    <property type="match status" value="1"/>
</dbReference>
<dbReference type="PROSITE" id="PS50090">
    <property type="entry name" value="MYB_LIKE"/>
    <property type="match status" value="2"/>
</dbReference>
<evidence type="ECO:0000256" key="1">
    <source>
        <dbReference type="ARBA" id="ARBA00023015"/>
    </source>
</evidence>
<keyword evidence="4" id="KW-0539">Nucleus</keyword>
<dbReference type="InterPro" id="IPR001005">
    <property type="entry name" value="SANT/Myb"/>
</dbReference>
<evidence type="ECO:0000313" key="8">
    <source>
        <dbReference type="EMBL" id="OHT12122.1"/>
    </source>
</evidence>
<comment type="caution">
    <text evidence="8">The sequence shown here is derived from an EMBL/GenBank/DDBJ whole genome shotgun (WGS) entry which is preliminary data.</text>
</comment>
<dbReference type="GO" id="GO:0001006">
    <property type="term" value="F:RNA polymerase III type 3 promoter sequence-specific DNA binding"/>
    <property type="evidence" value="ECO:0007669"/>
    <property type="project" value="TreeGrafter"/>
</dbReference>
<dbReference type="PROSITE" id="PS51294">
    <property type="entry name" value="HTH_MYB"/>
    <property type="match status" value="2"/>
</dbReference>
<gene>
    <name evidence="8" type="ORF">TRFO_03759</name>
</gene>
<feature type="domain" description="HTH myb-type" evidence="7">
    <location>
        <begin position="85"/>
        <end position="135"/>
    </location>
</feature>
<dbReference type="InterPro" id="IPR017930">
    <property type="entry name" value="Myb_dom"/>
</dbReference>
<accession>A0A1J4KLW2</accession>
<sequence length="223" mass="26451">MNYGSFTISSMNFNYVNQWNNLQCHHSLPVKHLKRKFTQEEDELLLSIVQKTGPCKWDKIAAAIPGRNGRQCRDRYINYLSPNVNHDEWTIEEDLLLRSKVKELGTCWSQISKYFVGRTGPALKNRWYCHLSRNISNFYQYDRNKGNNLVNLIENKEFDKYRNIPVESSQKNQENDSFSDQDDDDDQTQADNKVSHDELIESIFGQYENYFCEFGYLFPDEHY</sequence>
<feature type="domain" description="Myb-like" evidence="6">
    <location>
        <begin position="34"/>
        <end position="80"/>
    </location>
</feature>
<dbReference type="GO" id="GO:0042796">
    <property type="term" value="P:snRNA transcription by RNA polymerase III"/>
    <property type="evidence" value="ECO:0007669"/>
    <property type="project" value="TreeGrafter"/>
</dbReference>
<dbReference type="SUPFAM" id="SSF46689">
    <property type="entry name" value="Homeodomain-like"/>
    <property type="match status" value="1"/>
</dbReference>
<reference evidence="8" key="1">
    <citation type="submission" date="2016-10" db="EMBL/GenBank/DDBJ databases">
        <authorList>
            <person name="Benchimol M."/>
            <person name="Almeida L.G."/>
            <person name="Vasconcelos A.T."/>
            <person name="Perreira-Neves A."/>
            <person name="Rosa I.A."/>
            <person name="Tasca T."/>
            <person name="Bogo M.R."/>
            <person name="de Souza W."/>
        </authorList>
    </citation>
    <scope>NUCLEOTIDE SEQUENCE [LARGE SCALE GENOMIC DNA]</scope>
    <source>
        <strain evidence="8">K</strain>
    </source>
</reference>
<dbReference type="PANTHER" id="PTHR46621">
    <property type="entry name" value="SNRNA-ACTIVATING PROTEIN COMPLEX SUBUNIT 4"/>
    <property type="match status" value="1"/>
</dbReference>
<protein>
    <submittedName>
        <fullName evidence="8">Myb-like DNA-binding domain containing protein</fullName>
    </submittedName>
</protein>
<dbReference type="OrthoDB" id="2143914at2759"/>
<dbReference type="GO" id="GO:0019185">
    <property type="term" value="C:snRNA-activating protein complex"/>
    <property type="evidence" value="ECO:0007669"/>
    <property type="project" value="TreeGrafter"/>
</dbReference>
<dbReference type="VEuPathDB" id="TrichDB:TRFO_03759"/>
<keyword evidence="1" id="KW-0805">Transcription regulation</keyword>
<name>A0A1J4KLW2_9EUKA</name>
<keyword evidence="3" id="KW-0804">Transcription</keyword>
<keyword evidence="9" id="KW-1185">Reference proteome</keyword>
<dbReference type="SMART" id="SM00717">
    <property type="entry name" value="SANT"/>
    <property type="match status" value="2"/>
</dbReference>